<feature type="transmembrane region" description="Helical" evidence="8">
    <location>
        <begin position="435"/>
        <end position="462"/>
    </location>
</feature>
<protein>
    <submittedName>
        <fullName evidence="9">Lactate permease</fullName>
    </submittedName>
</protein>
<evidence type="ECO:0000256" key="3">
    <source>
        <dbReference type="ARBA" id="ARBA00022475"/>
    </source>
</evidence>
<feature type="transmembrane region" description="Helical" evidence="8">
    <location>
        <begin position="131"/>
        <end position="162"/>
    </location>
</feature>
<feature type="transmembrane region" description="Helical" evidence="8">
    <location>
        <begin position="408"/>
        <end position="428"/>
    </location>
</feature>
<feature type="transmembrane region" description="Helical" evidence="8">
    <location>
        <begin position="352"/>
        <end position="371"/>
    </location>
</feature>
<proteinExistence type="predicted"/>
<evidence type="ECO:0000256" key="1">
    <source>
        <dbReference type="ARBA" id="ARBA00004651"/>
    </source>
</evidence>
<dbReference type="PANTHER" id="PTHR30003">
    <property type="entry name" value="L-LACTATE PERMEASE"/>
    <property type="match status" value="1"/>
</dbReference>
<feature type="region of interest" description="Disordered" evidence="7">
    <location>
        <begin position="320"/>
        <end position="340"/>
    </location>
</feature>
<dbReference type="InterPro" id="IPR003804">
    <property type="entry name" value="Lactate_perm"/>
</dbReference>
<keyword evidence="10" id="KW-1185">Reference proteome</keyword>
<feature type="transmembrane region" description="Helical" evidence="8">
    <location>
        <begin position="268"/>
        <end position="285"/>
    </location>
</feature>
<comment type="caution">
    <text evidence="9">The sequence shown here is derived from an EMBL/GenBank/DDBJ whole genome shotgun (WGS) entry which is preliminary data.</text>
</comment>
<sequence length="597" mass="65259">MIAIPTAPPEAYEGGYFVQELAPIQGSLIGSFFVGLIPILVVLVTLGVFRIPSHYAAFSGLVCCIFIAIFAWHMPAQIAFSCIANGIVYAEWPIMWIVFNAMWIYNVAVRSGIFDLFRRWMLTNTPADKRVYLVLIAFSFCALLEGVAGFGTPGAICSALLVSLGFKPLEALTFVLLFDTTPVAFGALGIPITTLAKLTDLPDKSIAAMLGRQLPLFSLFLPLYGLAFYAGIRPGIIECWPLALVAGLSFSVTQGIFANLVGPELPDLMSGLISLLVIIVFVQYWKPKYRPEFEARLTESATADKPQTTWIENASRINEETNPDAQNDEENPGPSKPDKTAVLQKPTLYETVLAWSPWALIVILVIIWTFANVSKAGEQNVHWPKVHERVWLTLYEKPYDAIWDFQPLATGTAILVAGLLFDVIVLLYGRKPIVVWYALLDSVRQLFFANLTVAFIMAFAYLYNYSGIVYTIGLTLSQVGRAFPFLSAWVGWFGCFLSGSDTSANSLFGNLQVVAAKEIGLSTVLMAATNTAGAVTSKMVSPQTLTTGVSTIGMQGKEGRVLRRTILHSVLLACLVGALSCFEQYVIPGIIPSVPEV</sequence>
<keyword evidence="5 8" id="KW-1133">Transmembrane helix</keyword>
<evidence type="ECO:0000256" key="8">
    <source>
        <dbReference type="SAM" id="Phobius"/>
    </source>
</evidence>
<dbReference type="GO" id="GO:0015129">
    <property type="term" value="F:lactate transmembrane transporter activity"/>
    <property type="evidence" value="ECO:0007669"/>
    <property type="project" value="InterPro"/>
</dbReference>
<feature type="transmembrane region" description="Helical" evidence="8">
    <location>
        <begin position="174"/>
        <end position="194"/>
    </location>
</feature>
<organism evidence="9 10">
    <name type="scientific">Syncephalastrum racemosum</name>
    <name type="common">Filamentous fungus</name>
    <dbReference type="NCBI Taxonomy" id="13706"/>
    <lineage>
        <taxon>Eukaryota</taxon>
        <taxon>Fungi</taxon>
        <taxon>Fungi incertae sedis</taxon>
        <taxon>Mucoromycota</taxon>
        <taxon>Mucoromycotina</taxon>
        <taxon>Mucoromycetes</taxon>
        <taxon>Mucorales</taxon>
        <taxon>Syncephalastraceae</taxon>
        <taxon>Syncephalastrum</taxon>
    </lineage>
</organism>
<dbReference type="PANTHER" id="PTHR30003:SF0">
    <property type="entry name" value="GLYCOLATE PERMEASE GLCA-RELATED"/>
    <property type="match status" value="1"/>
</dbReference>
<feature type="transmembrane region" description="Helical" evidence="8">
    <location>
        <begin position="55"/>
        <end position="74"/>
    </location>
</feature>
<evidence type="ECO:0000313" key="9">
    <source>
        <dbReference type="EMBL" id="ORZ02446.1"/>
    </source>
</evidence>
<dbReference type="InParanoid" id="A0A1X2HS93"/>
<dbReference type="Pfam" id="PF02652">
    <property type="entry name" value="Lactate_perm"/>
    <property type="match status" value="1"/>
</dbReference>
<evidence type="ECO:0000256" key="7">
    <source>
        <dbReference type="SAM" id="MobiDB-lite"/>
    </source>
</evidence>
<comment type="subcellular location">
    <subcellularLocation>
        <location evidence="1">Cell membrane</location>
        <topology evidence="1">Multi-pass membrane protein</topology>
    </subcellularLocation>
</comment>
<dbReference type="GO" id="GO:0015295">
    <property type="term" value="F:solute:proton symporter activity"/>
    <property type="evidence" value="ECO:0007669"/>
    <property type="project" value="TreeGrafter"/>
</dbReference>
<dbReference type="NCBIfam" id="TIGR00795">
    <property type="entry name" value="lctP"/>
    <property type="match status" value="1"/>
</dbReference>
<reference evidence="9 10" key="1">
    <citation type="submission" date="2016-07" db="EMBL/GenBank/DDBJ databases">
        <title>Pervasive Adenine N6-methylation of Active Genes in Fungi.</title>
        <authorList>
            <consortium name="DOE Joint Genome Institute"/>
            <person name="Mondo S.J."/>
            <person name="Dannebaum R.O."/>
            <person name="Kuo R.C."/>
            <person name="Labutti K."/>
            <person name="Haridas S."/>
            <person name="Kuo A."/>
            <person name="Salamov A."/>
            <person name="Ahrendt S.R."/>
            <person name="Lipzen A."/>
            <person name="Sullivan W."/>
            <person name="Andreopoulos W.B."/>
            <person name="Clum A."/>
            <person name="Lindquist E."/>
            <person name="Daum C."/>
            <person name="Ramamoorthy G.K."/>
            <person name="Gryganskyi A."/>
            <person name="Culley D."/>
            <person name="Magnuson J.K."/>
            <person name="James T.Y."/>
            <person name="O'Malley M.A."/>
            <person name="Stajich J.E."/>
            <person name="Spatafora J.W."/>
            <person name="Visel A."/>
            <person name="Grigoriev I.V."/>
        </authorList>
    </citation>
    <scope>NUCLEOTIDE SEQUENCE [LARGE SCALE GENOMIC DNA]</scope>
    <source>
        <strain evidence="9 10">NRRL 2496</strain>
    </source>
</reference>
<dbReference type="Proteomes" id="UP000242180">
    <property type="component" value="Unassembled WGS sequence"/>
</dbReference>
<dbReference type="EMBL" id="MCGN01000001">
    <property type="protein sequence ID" value="ORZ02446.1"/>
    <property type="molecule type" value="Genomic_DNA"/>
</dbReference>
<evidence type="ECO:0000256" key="4">
    <source>
        <dbReference type="ARBA" id="ARBA00022692"/>
    </source>
</evidence>
<keyword evidence="6 8" id="KW-0472">Membrane</keyword>
<dbReference type="OrthoDB" id="2266445at2759"/>
<keyword evidence="3" id="KW-1003">Cell membrane</keyword>
<feature type="transmembrane region" description="Helical" evidence="8">
    <location>
        <begin position="86"/>
        <end position="105"/>
    </location>
</feature>
<feature type="transmembrane region" description="Helical" evidence="8">
    <location>
        <begin position="214"/>
        <end position="232"/>
    </location>
</feature>
<dbReference type="STRING" id="13706.A0A1X2HS93"/>
<keyword evidence="4 8" id="KW-0812">Transmembrane</keyword>
<gene>
    <name evidence="9" type="ORF">BCR43DRAFT_465496</name>
</gene>
<dbReference type="GO" id="GO:0005886">
    <property type="term" value="C:plasma membrane"/>
    <property type="evidence" value="ECO:0007669"/>
    <property type="project" value="UniProtKB-SubCell"/>
</dbReference>
<name>A0A1X2HS93_SYNRA</name>
<keyword evidence="2" id="KW-0813">Transport</keyword>
<evidence type="ECO:0000256" key="2">
    <source>
        <dbReference type="ARBA" id="ARBA00022448"/>
    </source>
</evidence>
<feature type="transmembrane region" description="Helical" evidence="8">
    <location>
        <begin position="28"/>
        <end position="49"/>
    </location>
</feature>
<feature type="transmembrane region" description="Helical" evidence="8">
    <location>
        <begin position="482"/>
        <end position="499"/>
    </location>
</feature>
<accession>A0A1X2HS93</accession>
<evidence type="ECO:0000256" key="5">
    <source>
        <dbReference type="ARBA" id="ARBA00022989"/>
    </source>
</evidence>
<dbReference type="AlphaFoldDB" id="A0A1X2HS93"/>
<evidence type="ECO:0000313" key="10">
    <source>
        <dbReference type="Proteomes" id="UP000242180"/>
    </source>
</evidence>
<evidence type="ECO:0000256" key="6">
    <source>
        <dbReference type="ARBA" id="ARBA00023136"/>
    </source>
</evidence>
<feature type="transmembrane region" description="Helical" evidence="8">
    <location>
        <begin position="566"/>
        <end position="587"/>
    </location>
</feature>